<reference evidence="3 4" key="1">
    <citation type="submission" date="2020-01" db="EMBL/GenBank/DDBJ databases">
        <title>Pseudarthrobacter psychrotolerans sp. nov., isolated from antarctic soil.</title>
        <authorList>
            <person name="Shin Y."/>
            <person name="Park W."/>
        </authorList>
    </citation>
    <scope>NUCLEOTIDE SEQUENCE [LARGE SCALE GENOMIC DNA]</scope>
    <source>
        <strain evidence="3 4">YJ56</strain>
    </source>
</reference>
<evidence type="ECO:0000313" key="4">
    <source>
        <dbReference type="Proteomes" id="UP000464186"/>
    </source>
</evidence>
<feature type="domain" description="DM13" evidence="2">
    <location>
        <begin position="81"/>
        <end position="196"/>
    </location>
</feature>
<dbReference type="Pfam" id="PF10517">
    <property type="entry name" value="DM13"/>
    <property type="match status" value="1"/>
</dbReference>
<evidence type="ECO:0000256" key="1">
    <source>
        <dbReference type="SAM" id="Phobius"/>
    </source>
</evidence>
<dbReference type="EMBL" id="CP047898">
    <property type="protein sequence ID" value="QHK21295.1"/>
    <property type="molecule type" value="Genomic_DNA"/>
</dbReference>
<evidence type="ECO:0000259" key="2">
    <source>
        <dbReference type="PROSITE" id="PS51549"/>
    </source>
</evidence>
<evidence type="ECO:0000313" key="3">
    <source>
        <dbReference type="EMBL" id="QHK21295.1"/>
    </source>
</evidence>
<proteinExistence type="predicted"/>
<keyword evidence="1" id="KW-0812">Transmembrane</keyword>
<feature type="transmembrane region" description="Helical" evidence="1">
    <location>
        <begin position="20"/>
        <end position="42"/>
    </location>
</feature>
<dbReference type="Proteomes" id="UP000464186">
    <property type="component" value="Chromosome"/>
</dbReference>
<gene>
    <name evidence="3" type="ORF">GU243_18045</name>
</gene>
<keyword evidence="1" id="KW-1133">Transmembrane helix</keyword>
<sequence>MSGKSMSRTQTPNRRRTWIIAAAVAAVGLVIGLVLFKPWLLFVDVKVDEQLPIVASGPAQAQPVTPTPFAPTPTPAPMPAGPVQLAVGTLISHEHTTTGTVRIVQQPDGVRLLTLENLDTSNGPDVHVWLSAAHVVEGTAGWFTAGSADYYDLGLIKGNQGNQVYRIPADVDLSKYPSVDLWCVQFSVSFGAAELVS</sequence>
<protein>
    <submittedName>
        <fullName evidence="3">Electron transporter</fullName>
    </submittedName>
</protein>
<dbReference type="PROSITE" id="PS51549">
    <property type="entry name" value="DM13"/>
    <property type="match status" value="1"/>
</dbReference>
<accession>A0A6P1NKY7</accession>
<dbReference type="InterPro" id="IPR019545">
    <property type="entry name" value="DM13_domain"/>
</dbReference>
<organism evidence="3 4">
    <name type="scientific">Pseudarthrobacter psychrotolerans</name>
    <dbReference type="NCBI Taxonomy" id="2697569"/>
    <lineage>
        <taxon>Bacteria</taxon>
        <taxon>Bacillati</taxon>
        <taxon>Actinomycetota</taxon>
        <taxon>Actinomycetes</taxon>
        <taxon>Micrococcales</taxon>
        <taxon>Micrococcaceae</taxon>
        <taxon>Pseudarthrobacter</taxon>
    </lineage>
</organism>
<keyword evidence="4" id="KW-1185">Reference proteome</keyword>
<dbReference type="KEGG" id="psey:GU243_18045"/>
<name>A0A6P1NKY7_9MICC</name>
<dbReference type="AlphaFoldDB" id="A0A6P1NKY7"/>
<keyword evidence="1" id="KW-0472">Membrane</keyword>